<dbReference type="OrthoDB" id="5769308at2"/>
<evidence type="ECO:0000313" key="1">
    <source>
        <dbReference type="EMBL" id="PSB05211.1"/>
    </source>
</evidence>
<keyword evidence="2" id="KW-1185">Reference proteome</keyword>
<gene>
    <name evidence="1" type="ORF">C7B64_00510</name>
</gene>
<sequence>MFSKLYQQDFSLWAQQTAELLRQRRFEEIDLEILAQEVEDLGKSERRAIASYLTVLLTHLLKWQYQASGRQYTIEGEPKGSWAGSITYSRLEIQKLLADNPSLLIYPKTVLAKSYQDAVKVAIKETGLKDFPIDCPFTIDQALDDNWFPDGSK</sequence>
<reference evidence="1 2" key="2">
    <citation type="submission" date="2018-03" db="EMBL/GenBank/DDBJ databases">
        <title>The ancient ancestry and fast evolution of plastids.</title>
        <authorList>
            <person name="Moore K.R."/>
            <person name="Magnabosco C."/>
            <person name="Momper L."/>
            <person name="Gold D.A."/>
            <person name="Bosak T."/>
            <person name="Fournier G.P."/>
        </authorList>
    </citation>
    <scope>NUCLEOTIDE SEQUENCE [LARGE SCALE GENOMIC DNA]</scope>
    <source>
        <strain evidence="1 2">CCAP 1448/3</strain>
    </source>
</reference>
<dbReference type="Pfam" id="PF01724">
    <property type="entry name" value="DUF29"/>
    <property type="match status" value="1"/>
</dbReference>
<dbReference type="Gene3D" id="1.20.1220.20">
    <property type="entry name" value="Uncharcterised protein PF01724"/>
    <property type="match status" value="1"/>
</dbReference>
<dbReference type="EMBL" id="PVWJ01000002">
    <property type="protein sequence ID" value="PSB05211.1"/>
    <property type="molecule type" value="Genomic_DNA"/>
</dbReference>
<organism evidence="1 2">
    <name type="scientific">Merismopedia glauca CCAP 1448/3</name>
    <dbReference type="NCBI Taxonomy" id="1296344"/>
    <lineage>
        <taxon>Bacteria</taxon>
        <taxon>Bacillati</taxon>
        <taxon>Cyanobacteriota</taxon>
        <taxon>Cyanophyceae</taxon>
        <taxon>Synechococcales</taxon>
        <taxon>Merismopediaceae</taxon>
        <taxon>Merismopedia</taxon>
    </lineage>
</organism>
<comment type="caution">
    <text evidence="1">The sequence shown here is derived from an EMBL/GenBank/DDBJ whole genome shotgun (WGS) entry which is preliminary data.</text>
</comment>
<protein>
    <submittedName>
        <fullName evidence="1">DUF29 domain-containing protein</fullName>
    </submittedName>
</protein>
<proteinExistence type="predicted"/>
<reference evidence="1 2" key="1">
    <citation type="submission" date="2018-02" db="EMBL/GenBank/DDBJ databases">
        <authorList>
            <person name="Cohen D.B."/>
            <person name="Kent A.D."/>
        </authorList>
    </citation>
    <scope>NUCLEOTIDE SEQUENCE [LARGE SCALE GENOMIC DNA]</scope>
    <source>
        <strain evidence="1 2">CCAP 1448/3</strain>
    </source>
</reference>
<dbReference type="AlphaFoldDB" id="A0A2T1CAC7"/>
<name>A0A2T1CAC7_9CYAN</name>
<dbReference type="RefSeq" id="WP_106286756.1">
    <property type="nucleotide sequence ID" value="NZ_CAWNTC010000104.1"/>
</dbReference>
<dbReference type="InterPro" id="IPR002636">
    <property type="entry name" value="DUF29"/>
</dbReference>
<dbReference type="PANTHER" id="PTHR34235">
    <property type="entry name" value="SLR1203 PROTEIN-RELATED"/>
    <property type="match status" value="1"/>
</dbReference>
<dbReference type="Proteomes" id="UP000238762">
    <property type="component" value="Unassembled WGS sequence"/>
</dbReference>
<evidence type="ECO:0000313" key="2">
    <source>
        <dbReference type="Proteomes" id="UP000238762"/>
    </source>
</evidence>
<accession>A0A2T1CAC7</accession>